<dbReference type="Proteomes" id="UP001200145">
    <property type="component" value="Unassembled WGS sequence"/>
</dbReference>
<dbReference type="RefSeq" id="WP_234864434.1">
    <property type="nucleotide sequence ID" value="NZ_JAKEVY010000001.1"/>
</dbReference>
<evidence type="ECO:0000313" key="2">
    <source>
        <dbReference type="EMBL" id="MCF1713907.1"/>
    </source>
</evidence>
<feature type="chain" id="PRO_5046505293" description="DUF2490 domain-containing protein" evidence="1">
    <location>
        <begin position="20"/>
        <end position="266"/>
    </location>
</feature>
<proteinExistence type="predicted"/>
<sequence length="266" mass="30179">MRAVIGCVCGWFLSMPVFCQETAGLGNPLFFRPATVFVSPGMLSDSSSTTALSVFANQVTDLAITRRMDASGCLPLQEKAGMGFRISNTGREQFKEQEIGIAYGRGLGTTHAGMVHWKLGLLFQYRQQKIQAVKASRHWMAGISIAVEARQQLISLLFLKSSSSLHKDHFQFNARQCWSNQVSTELFASYNGQRLLHTGFNLQYNLLDRAYLRMHWQIRPDFIAWEQSYRLGNCWLIVQAIRYPTIGWKSGFGLVWNTKKTSLKHE</sequence>
<evidence type="ECO:0000313" key="3">
    <source>
        <dbReference type="Proteomes" id="UP001200145"/>
    </source>
</evidence>
<organism evidence="2 3">
    <name type="scientific">Flavihumibacter fluminis</name>
    <dbReference type="NCBI Taxonomy" id="2909236"/>
    <lineage>
        <taxon>Bacteria</taxon>
        <taxon>Pseudomonadati</taxon>
        <taxon>Bacteroidota</taxon>
        <taxon>Chitinophagia</taxon>
        <taxon>Chitinophagales</taxon>
        <taxon>Chitinophagaceae</taxon>
        <taxon>Flavihumibacter</taxon>
    </lineage>
</organism>
<protein>
    <recommendedName>
        <fullName evidence="4">DUF2490 domain-containing protein</fullName>
    </recommendedName>
</protein>
<comment type="caution">
    <text evidence="2">The sequence shown here is derived from an EMBL/GenBank/DDBJ whole genome shotgun (WGS) entry which is preliminary data.</text>
</comment>
<accession>A0ABS9BDW0</accession>
<name>A0ABS9BDW0_9BACT</name>
<reference evidence="2 3" key="1">
    <citation type="submission" date="2022-01" db="EMBL/GenBank/DDBJ databases">
        <title>Flavihumibacter sp. nov., isolated from sediment of a river.</title>
        <authorList>
            <person name="Liu H."/>
        </authorList>
    </citation>
    <scope>NUCLEOTIDE SEQUENCE [LARGE SCALE GENOMIC DNA]</scope>
    <source>
        <strain evidence="2 3">RY-1</strain>
    </source>
</reference>
<keyword evidence="1" id="KW-0732">Signal</keyword>
<gene>
    <name evidence="2" type="ORF">L0U88_04590</name>
</gene>
<keyword evidence="3" id="KW-1185">Reference proteome</keyword>
<dbReference type="EMBL" id="JAKEVY010000001">
    <property type="protein sequence ID" value="MCF1713907.1"/>
    <property type="molecule type" value="Genomic_DNA"/>
</dbReference>
<evidence type="ECO:0008006" key="4">
    <source>
        <dbReference type="Google" id="ProtNLM"/>
    </source>
</evidence>
<evidence type="ECO:0000256" key="1">
    <source>
        <dbReference type="SAM" id="SignalP"/>
    </source>
</evidence>
<feature type="signal peptide" evidence="1">
    <location>
        <begin position="1"/>
        <end position="19"/>
    </location>
</feature>